<dbReference type="PROSITE" id="PS51257">
    <property type="entry name" value="PROKAR_LIPOPROTEIN"/>
    <property type="match status" value="1"/>
</dbReference>
<dbReference type="RefSeq" id="WP_128796941.1">
    <property type="nucleotide sequence ID" value="NZ_CP034669.1"/>
</dbReference>
<reference evidence="1 2" key="1">
    <citation type="submission" date="2018-12" db="EMBL/GenBank/DDBJ databases">
        <title>Complete Genome Sequence of the Corallopyronin A producing Myxobacterium Corallococcus coralloides B035.</title>
        <authorList>
            <person name="Bouhired S.M."/>
            <person name="Rupp O."/>
            <person name="Blom J."/>
            <person name="Schaeberle T.F."/>
            <person name="Kehraus S."/>
            <person name="Schiefer A."/>
            <person name="Pfarr K."/>
            <person name="Goesmann A."/>
            <person name="Hoerauf A."/>
            <person name="Koenig G.M."/>
        </authorList>
    </citation>
    <scope>NUCLEOTIDE SEQUENCE [LARGE SCALE GENOMIC DNA]</scope>
    <source>
        <strain evidence="1 2">B035</strain>
    </source>
</reference>
<proteinExistence type="predicted"/>
<evidence type="ECO:0000313" key="1">
    <source>
        <dbReference type="EMBL" id="QAT85121.1"/>
    </source>
</evidence>
<evidence type="ECO:0000313" key="2">
    <source>
        <dbReference type="Proteomes" id="UP000288758"/>
    </source>
</evidence>
<dbReference type="Gene3D" id="2.60.120.380">
    <property type="match status" value="1"/>
</dbReference>
<dbReference type="Proteomes" id="UP000288758">
    <property type="component" value="Chromosome"/>
</dbReference>
<protein>
    <submittedName>
        <fullName evidence="1">Trypsin domain-containing protein</fullName>
    </submittedName>
</protein>
<gene>
    <name evidence="1" type="ORF">EJ065_3560</name>
</gene>
<organism evidence="1 2">
    <name type="scientific">Corallococcus coralloides</name>
    <name type="common">Myxococcus coralloides</name>
    <dbReference type="NCBI Taxonomy" id="184914"/>
    <lineage>
        <taxon>Bacteria</taxon>
        <taxon>Pseudomonadati</taxon>
        <taxon>Myxococcota</taxon>
        <taxon>Myxococcia</taxon>
        <taxon>Myxococcales</taxon>
        <taxon>Cystobacterineae</taxon>
        <taxon>Myxococcaceae</taxon>
        <taxon>Corallococcus</taxon>
    </lineage>
</organism>
<sequence length="258" mass="27375">MNRRALMFSLCALMTACGGTEGSLEGSMEEASKIETVEQQLAQFDFEVTENTDSATNPNTSANFEMTFVAGRTYMIGTCGINESAHTGDTFLRLFDPNGLEVAENDDNCGDLGSRLSYTAAVTGTYTLRAGCYANTLCSGTVALSERRGNPLAFNVRNTNNASINTFNKQFFFNAGDVLRASTCDVNATGASATGDTYLRVYQNTGASFALVATNDNAPDCGSAAEILYEVPVAGYYQVRVGCAANTACSGDLVVYSE</sequence>
<dbReference type="EMBL" id="CP034669">
    <property type="protein sequence ID" value="QAT85121.1"/>
    <property type="molecule type" value="Genomic_DNA"/>
</dbReference>
<name>A0A410RTJ7_CORCK</name>
<accession>A0A410RTJ7</accession>
<dbReference type="AlphaFoldDB" id="A0A410RTJ7"/>